<sequence length="65" mass="7518">MHGTLLNTNNNSLIVDIVNYNLMIQGKVFKINHYFKITLHNVRDLCGNNQREGEQAMKKRNVSES</sequence>
<dbReference type="EMBL" id="ACLL01000013">
    <property type="protein sequence ID" value="EEW54320.1"/>
    <property type="molecule type" value="Genomic_DNA"/>
</dbReference>
<organism evidence="1 3">
    <name type="scientific">Limosilactobacillus antri DSM 16041</name>
    <dbReference type="NCBI Taxonomy" id="525309"/>
    <lineage>
        <taxon>Bacteria</taxon>
        <taxon>Bacillati</taxon>
        <taxon>Bacillota</taxon>
        <taxon>Bacilli</taxon>
        <taxon>Lactobacillales</taxon>
        <taxon>Lactobacillaceae</taxon>
        <taxon>Limosilactobacillus</taxon>
    </lineage>
</organism>
<dbReference type="STRING" id="525309.HMPREF0494_0503"/>
<dbReference type="HOGENOM" id="CLU_2844177_0_0_9"/>
<dbReference type="EMBL" id="AZDK01000010">
    <property type="protein sequence ID" value="KRK59936.1"/>
    <property type="molecule type" value="Genomic_DNA"/>
</dbReference>
<reference evidence="1 3" key="1">
    <citation type="submission" date="2009-09" db="EMBL/GenBank/DDBJ databases">
        <authorList>
            <person name="Qin X."/>
            <person name="Bachman B."/>
            <person name="Battles P."/>
            <person name="Bell A."/>
            <person name="Bess C."/>
            <person name="Bickham C."/>
            <person name="Chaboub L."/>
            <person name="Chen D."/>
            <person name="Coyle M."/>
            <person name="Deiros D.R."/>
            <person name="Dinh H."/>
            <person name="Forbes L."/>
            <person name="Fowler G."/>
            <person name="Francisco L."/>
            <person name="Fu Q."/>
            <person name="Gubbala S."/>
            <person name="Hale W."/>
            <person name="Han Y."/>
            <person name="Hemphill L."/>
            <person name="Highlander S.K."/>
            <person name="Hirani K."/>
            <person name="Hogues M."/>
            <person name="Jackson L."/>
            <person name="Jakkamsetti A."/>
            <person name="Javaid M."/>
            <person name="Jiang H."/>
            <person name="Korchina V."/>
            <person name="Kovar C."/>
            <person name="Lara F."/>
            <person name="Lee S."/>
            <person name="Mata R."/>
            <person name="Mathew T."/>
            <person name="Moen C."/>
            <person name="Morales K."/>
            <person name="Munidasa M."/>
            <person name="Nazareth L."/>
            <person name="Ngo R."/>
            <person name="Nguyen L."/>
            <person name="Okwuonu G."/>
            <person name="Ongeri F."/>
            <person name="Patil S."/>
            <person name="Petrosino J."/>
            <person name="Pham C."/>
            <person name="Pham P."/>
            <person name="Pu L.-L."/>
            <person name="Puazo M."/>
            <person name="Raj R."/>
            <person name="Reid J."/>
            <person name="Rouhana J."/>
            <person name="Saada N."/>
            <person name="Shang Y."/>
            <person name="Simmons D."/>
            <person name="Thornton R."/>
            <person name="Warren J."/>
            <person name="Weissenberger G."/>
            <person name="Zhang J."/>
            <person name="Zhang L."/>
            <person name="Zhou C."/>
            <person name="Zhu D."/>
            <person name="Muzny D."/>
            <person name="Worley K."/>
            <person name="Gibbs R."/>
        </authorList>
    </citation>
    <scope>NUCLEOTIDE SEQUENCE [LARGE SCALE GENOMIC DNA]</scope>
    <source>
        <strain evidence="1 3">DSM 16041</strain>
    </source>
</reference>
<gene>
    <name evidence="2" type="ORF">FC31_GL000211</name>
    <name evidence="1" type="ORF">HMPREF0494_0503</name>
</gene>
<proteinExistence type="predicted"/>
<dbReference type="Proteomes" id="UP000051883">
    <property type="component" value="Unassembled WGS sequence"/>
</dbReference>
<name>C8P5A9_9LACO</name>
<evidence type="ECO:0000313" key="1">
    <source>
        <dbReference type="EMBL" id="EEW54320.1"/>
    </source>
</evidence>
<keyword evidence="4" id="KW-1185">Reference proteome</keyword>
<dbReference type="AlphaFoldDB" id="C8P5A9"/>
<dbReference type="Proteomes" id="UP000003675">
    <property type="component" value="Unassembled WGS sequence"/>
</dbReference>
<evidence type="ECO:0000313" key="2">
    <source>
        <dbReference type="EMBL" id="KRK59936.1"/>
    </source>
</evidence>
<protein>
    <submittedName>
        <fullName evidence="1">Uncharacterized protein</fullName>
    </submittedName>
</protein>
<reference evidence="2 4" key="2">
    <citation type="journal article" date="2015" name="Genome Announc.">
        <title>Expanding the biotechnology potential of lactobacilli through comparative genomics of 213 strains and associated genera.</title>
        <authorList>
            <person name="Sun Z."/>
            <person name="Harris H.M."/>
            <person name="McCann A."/>
            <person name="Guo C."/>
            <person name="Argimon S."/>
            <person name="Zhang W."/>
            <person name="Yang X."/>
            <person name="Jeffery I.B."/>
            <person name="Cooney J.C."/>
            <person name="Kagawa T.F."/>
            <person name="Liu W."/>
            <person name="Song Y."/>
            <person name="Salvetti E."/>
            <person name="Wrobel A."/>
            <person name="Rasinkangas P."/>
            <person name="Parkhill J."/>
            <person name="Rea M.C."/>
            <person name="O'Sullivan O."/>
            <person name="Ritari J."/>
            <person name="Douillard F.P."/>
            <person name="Paul Ross R."/>
            <person name="Yang R."/>
            <person name="Briner A.E."/>
            <person name="Felis G.E."/>
            <person name="de Vos W.M."/>
            <person name="Barrangou R."/>
            <person name="Klaenhammer T.R."/>
            <person name="Caufield P.W."/>
            <person name="Cui Y."/>
            <person name="Zhang H."/>
            <person name="O'Toole P.W."/>
        </authorList>
    </citation>
    <scope>NUCLEOTIDE SEQUENCE [LARGE SCALE GENOMIC DNA]</scope>
    <source>
        <strain evidence="2 4">DSM 16041</strain>
    </source>
</reference>
<accession>C8P5A9</accession>
<evidence type="ECO:0000313" key="4">
    <source>
        <dbReference type="Proteomes" id="UP000051883"/>
    </source>
</evidence>
<comment type="caution">
    <text evidence="1">The sequence shown here is derived from an EMBL/GenBank/DDBJ whole genome shotgun (WGS) entry which is preliminary data.</text>
</comment>
<evidence type="ECO:0000313" key="3">
    <source>
        <dbReference type="Proteomes" id="UP000003675"/>
    </source>
</evidence>
<dbReference type="PATRIC" id="fig|525309.8.peg.217"/>